<dbReference type="PROSITE" id="PS51257">
    <property type="entry name" value="PROKAR_LIPOPROTEIN"/>
    <property type="match status" value="1"/>
</dbReference>
<sequence length="672" mass="73179">MPKSLAVLVVVVLVGCEGALVSPGDPPIARDGGIAPSVDGGSTPTPIDPRDPIALPYPESILCPPVIESEGALSASFGERCAGCHGARGEGGAEFPSLREVATLDAFVAAVRTGPEAMPSFAASEVSDEVLARDYAVLRGGSITSSGDPRCGAGYDPTRARSDAELDAVIARGMQAFRARGPRGSCAGCHAPDAIDLAAIGYSDATILRRASPHVSEDDARAIVALVHAQRERHAIARPLHPDRFRPLQPGFEPLAPSTTPTPGLDSDRRDTAFMESLRDEHELRILGAPITSVDDARAAAEQLASIDLRTLRVGVLADRWTEDGFHGEDRRVITEWIPGIAREPREGMEDEWYALIDAYLAEPTPARFWAWYDRVDALSEPWDADGIVEGTPLANELMRRKYLSVQLVSHMLRARATTPLDPWGGARGAARVPLRARAIARNPFWIVGDAVRQNPLHCDTPSPCMILPPEVDATLIEGDGARMEQSEQLARGWFWIGWQYDPAIIATEDARATITGDYFLARLLPRHKVHHAFLVARLMVEKARVDEGAWMHAEGIALAGHGRWASPRPFVITKHVETSFHQPPESDPRSAPRARMLANTARMALLMVRDELARTGTIYRRDETLAGVRDMRVWLDRAERGEDHATFDAVLADVERLAAGATDLDDGFSDY</sequence>
<evidence type="ECO:0000256" key="1">
    <source>
        <dbReference type="ARBA" id="ARBA00022617"/>
    </source>
</evidence>
<dbReference type="GO" id="GO:0009055">
    <property type="term" value="F:electron transfer activity"/>
    <property type="evidence" value="ECO:0007669"/>
    <property type="project" value="InterPro"/>
</dbReference>
<dbReference type="OrthoDB" id="5482765at2"/>
<dbReference type="GO" id="GO:0046872">
    <property type="term" value="F:metal ion binding"/>
    <property type="evidence" value="ECO:0007669"/>
    <property type="project" value="UniProtKB-KW"/>
</dbReference>
<keyword evidence="1 4" id="KW-0349">Heme</keyword>
<dbReference type="RefSeq" id="WP_053233792.1">
    <property type="nucleotide sequence ID" value="NZ_CP011125.1"/>
</dbReference>
<proteinExistence type="predicted"/>
<dbReference type="PROSITE" id="PS51007">
    <property type="entry name" value="CYTC"/>
    <property type="match status" value="1"/>
</dbReference>
<protein>
    <recommendedName>
        <fullName evidence="6">Cytochrome c domain-containing protein</fullName>
    </recommendedName>
</protein>
<dbReference type="SUPFAM" id="SSF46626">
    <property type="entry name" value="Cytochrome c"/>
    <property type="match status" value="2"/>
</dbReference>
<evidence type="ECO:0000256" key="5">
    <source>
        <dbReference type="SAM" id="MobiDB-lite"/>
    </source>
</evidence>
<feature type="domain" description="Cytochrome c" evidence="6">
    <location>
        <begin position="68"/>
        <end position="231"/>
    </location>
</feature>
<dbReference type="Gene3D" id="1.10.760.10">
    <property type="entry name" value="Cytochrome c-like domain"/>
    <property type="match status" value="1"/>
</dbReference>
<feature type="region of interest" description="Disordered" evidence="5">
    <location>
        <begin position="25"/>
        <end position="47"/>
    </location>
</feature>
<evidence type="ECO:0000313" key="8">
    <source>
        <dbReference type="Proteomes" id="UP000034883"/>
    </source>
</evidence>
<dbReference type="EMBL" id="CP011125">
    <property type="protein sequence ID" value="AKF06638.1"/>
    <property type="molecule type" value="Genomic_DNA"/>
</dbReference>
<accession>A0A0F6YIW3</accession>
<keyword evidence="3 4" id="KW-0408">Iron</keyword>
<keyword evidence="8" id="KW-1185">Reference proteome</keyword>
<dbReference type="Pfam" id="PF13442">
    <property type="entry name" value="Cytochrome_CBB3"/>
    <property type="match status" value="1"/>
</dbReference>
<dbReference type="InterPro" id="IPR009056">
    <property type="entry name" value="Cyt_c-like_dom"/>
</dbReference>
<dbReference type="STRING" id="927083.DB32_003787"/>
<dbReference type="InterPro" id="IPR036909">
    <property type="entry name" value="Cyt_c-like_dom_sf"/>
</dbReference>
<keyword evidence="2 4" id="KW-0479">Metal-binding</keyword>
<evidence type="ECO:0000256" key="2">
    <source>
        <dbReference type="ARBA" id="ARBA00022723"/>
    </source>
</evidence>
<dbReference type="KEGG" id="samy:DB32_003787"/>
<evidence type="ECO:0000256" key="4">
    <source>
        <dbReference type="PROSITE-ProRule" id="PRU00433"/>
    </source>
</evidence>
<dbReference type="AlphaFoldDB" id="A0A0F6YIW3"/>
<evidence type="ECO:0000313" key="7">
    <source>
        <dbReference type="EMBL" id="AKF06638.1"/>
    </source>
</evidence>
<evidence type="ECO:0000256" key="3">
    <source>
        <dbReference type="ARBA" id="ARBA00023004"/>
    </source>
</evidence>
<name>A0A0F6YIW3_9BACT</name>
<evidence type="ECO:0000259" key="6">
    <source>
        <dbReference type="PROSITE" id="PS51007"/>
    </source>
</evidence>
<organism evidence="7 8">
    <name type="scientific">Sandaracinus amylolyticus</name>
    <dbReference type="NCBI Taxonomy" id="927083"/>
    <lineage>
        <taxon>Bacteria</taxon>
        <taxon>Pseudomonadati</taxon>
        <taxon>Myxococcota</taxon>
        <taxon>Polyangia</taxon>
        <taxon>Polyangiales</taxon>
        <taxon>Sandaracinaceae</taxon>
        <taxon>Sandaracinus</taxon>
    </lineage>
</organism>
<dbReference type="GO" id="GO:0020037">
    <property type="term" value="F:heme binding"/>
    <property type="evidence" value="ECO:0007669"/>
    <property type="project" value="InterPro"/>
</dbReference>
<dbReference type="Proteomes" id="UP000034883">
    <property type="component" value="Chromosome"/>
</dbReference>
<reference evidence="7 8" key="1">
    <citation type="submission" date="2015-03" db="EMBL/GenBank/DDBJ databases">
        <title>Genome assembly of Sandaracinus amylolyticus DSM 53668.</title>
        <authorList>
            <person name="Sharma G."/>
            <person name="Subramanian S."/>
        </authorList>
    </citation>
    <scope>NUCLEOTIDE SEQUENCE [LARGE SCALE GENOMIC DNA]</scope>
    <source>
        <strain evidence="7 8">DSM 53668</strain>
    </source>
</reference>
<gene>
    <name evidence="7" type="ORF">DB32_003787</name>
</gene>